<evidence type="ECO:0000256" key="5">
    <source>
        <dbReference type="ARBA" id="ARBA00022777"/>
    </source>
</evidence>
<evidence type="ECO:0000256" key="6">
    <source>
        <dbReference type="ARBA" id="ARBA00022989"/>
    </source>
</evidence>
<dbReference type="Proteomes" id="UP001332243">
    <property type="component" value="Unassembled WGS sequence"/>
</dbReference>
<dbReference type="RefSeq" id="WP_331214049.1">
    <property type="nucleotide sequence ID" value="NZ_JAZGQK010000007.1"/>
</dbReference>
<sequence>MRSTENASRWSARRISLLAGASAVIALVVIGQLFNADNTTGVLTSQSSVVAVAFTTMGAMVLVSMPGHLVGRLMLAAGGAASMSVLTASWTSLLALDWLSQWSWWPAYGLIVLALLVFPDGQLPSPRWRPVAWLVIIGTVVASVAFAVAALDDPRNLMNTDEAGIAATDRAQLLVQIGLLTIAVVMAALVAVLVSLLTRWRRADGETRAQLACLLAAGILLVIGLVLHVLGLTGAWIIMVVALPAGMAIAILRYRLYGLDQVINRTIVWLVMSLLVIAGFVGLVTLLRDLLMSGSTSNASLVATGLVAVAFEPVRGRVQRGVNRLLYGDRDDPYQVITRLGDLLGRTVEPNAVLPLLTGTIAGSLRVPHVAVEVEGREGPRILAAHGTSNTPVESFDMVTRGERVGRLLVANRSATSRFTTVERRLLNDLALHAAVAADAVRLVHDLQDSRERLITAREEERRRLRRDLHDGLGPTLAGMAMQVRAAQKLVAEQPRTARILDALAVDLQTCTGEVRQLVNQLRPPALDRGLAAALRNECARFDSGTLSVRLQVDDDLQGLPAAIEVAAYRIVAEALTNVTRHSQAGTCRVTVCLDRALTLEIVDDGVGLGPRRPGGVGLDSMRERATELGGEFEIAAATPHGTSIRVRLPFQPTDPNRTVDGSGADGQPADREYGLPSPRTAGERTNHDRRINGASIQTPDGEGGRIG</sequence>
<comment type="subcellular location">
    <subcellularLocation>
        <location evidence="1">Cell membrane</location>
        <topology evidence="1">Multi-pass membrane protein</topology>
    </subcellularLocation>
</comment>
<feature type="transmembrane region" description="Helical" evidence="10">
    <location>
        <begin position="236"/>
        <end position="254"/>
    </location>
</feature>
<evidence type="ECO:0000256" key="4">
    <source>
        <dbReference type="ARBA" id="ARBA00022692"/>
    </source>
</evidence>
<dbReference type="InterPro" id="IPR036890">
    <property type="entry name" value="HATPase_C_sf"/>
</dbReference>
<protein>
    <submittedName>
        <fullName evidence="12">Histidine kinase</fullName>
    </submittedName>
</protein>
<dbReference type="PANTHER" id="PTHR24421">
    <property type="entry name" value="NITRATE/NITRITE SENSOR PROTEIN NARX-RELATED"/>
    <property type="match status" value="1"/>
</dbReference>
<dbReference type="InterPro" id="IPR003594">
    <property type="entry name" value="HATPase_dom"/>
</dbReference>
<proteinExistence type="predicted"/>
<feature type="transmembrane region" description="Helical" evidence="10">
    <location>
        <begin position="209"/>
        <end position="230"/>
    </location>
</feature>
<dbReference type="GO" id="GO:0016301">
    <property type="term" value="F:kinase activity"/>
    <property type="evidence" value="ECO:0007669"/>
    <property type="project" value="UniProtKB-KW"/>
</dbReference>
<feature type="transmembrane region" description="Helical" evidence="10">
    <location>
        <begin position="12"/>
        <end position="34"/>
    </location>
</feature>
<dbReference type="CDD" id="cd16917">
    <property type="entry name" value="HATPase_UhpB-NarQ-NarX-like"/>
    <property type="match status" value="1"/>
</dbReference>
<feature type="compositionally biased region" description="Basic and acidic residues" evidence="9">
    <location>
        <begin position="682"/>
        <end position="692"/>
    </location>
</feature>
<dbReference type="PANTHER" id="PTHR24421:SF37">
    <property type="entry name" value="SENSOR HISTIDINE KINASE NARS"/>
    <property type="match status" value="1"/>
</dbReference>
<evidence type="ECO:0000256" key="3">
    <source>
        <dbReference type="ARBA" id="ARBA00022679"/>
    </source>
</evidence>
<keyword evidence="7" id="KW-0902">Two-component regulatory system</keyword>
<evidence type="ECO:0000256" key="8">
    <source>
        <dbReference type="ARBA" id="ARBA00023136"/>
    </source>
</evidence>
<keyword evidence="5 12" id="KW-0418">Kinase</keyword>
<comment type="caution">
    <text evidence="12">The sequence shown here is derived from an EMBL/GenBank/DDBJ whole genome shotgun (WGS) entry which is preliminary data.</text>
</comment>
<feature type="transmembrane region" description="Helical" evidence="10">
    <location>
        <begin position="46"/>
        <end position="63"/>
    </location>
</feature>
<evidence type="ECO:0000256" key="2">
    <source>
        <dbReference type="ARBA" id="ARBA00022475"/>
    </source>
</evidence>
<evidence type="ECO:0000256" key="9">
    <source>
        <dbReference type="SAM" id="MobiDB-lite"/>
    </source>
</evidence>
<keyword evidence="3" id="KW-0808">Transferase</keyword>
<dbReference type="EMBL" id="JAZGQK010000007">
    <property type="protein sequence ID" value="MEE6258929.1"/>
    <property type="molecule type" value="Genomic_DNA"/>
</dbReference>
<dbReference type="InterPro" id="IPR011712">
    <property type="entry name" value="Sig_transdc_His_kin_sub3_dim/P"/>
</dbReference>
<feature type="transmembrane region" description="Helical" evidence="10">
    <location>
        <begin position="102"/>
        <end position="119"/>
    </location>
</feature>
<evidence type="ECO:0000256" key="7">
    <source>
        <dbReference type="ARBA" id="ARBA00023012"/>
    </source>
</evidence>
<dbReference type="InterPro" id="IPR029016">
    <property type="entry name" value="GAF-like_dom_sf"/>
</dbReference>
<feature type="domain" description="Histidine kinase/HSP90-like ATPase" evidence="11">
    <location>
        <begin position="563"/>
        <end position="653"/>
    </location>
</feature>
<keyword evidence="8 10" id="KW-0472">Membrane</keyword>
<dbReference type="Gene3D" id="1.20.5.1930">
    <property type="match status" value="1"/>
</dbReference>
<keyword evidence="2" id="KW-1003">Cell membrane</keyword>
<dbReference type="Pfam" id="PF02518">
    <property type="entry name" value="HATPase_c"/>
    <property type="match status" value="1"/>
</dbReference>
<evidence type="ECO:0000259" key="11">
    <source>
        <dbReference type="SMART" id="SM00387"/>
    </source>
</evidence>
<feature type="transmembrane region" description="Helical" evidence="10">
    <location>
        <begin position="75"/>
        <end position="96"/>
    </location>
</feature>
<feature type="transmembrane region" description="Helical" evidence="10">
    <location>
        <begin position="171"/>
        <end position="197"/>
    </location>
</feature>
<keyword evidence="4 10" id="KW-0812">Transmembrane</keyword>
<organism evidence="12 13">
    <name type="scientific">Plantactinospora sonchi</name>
    <dbReference type="NCBI Taxonomy" id="1544735"/>
    <lineage>
        <taxon>Bacteria</taxon>
        <taxon>Bacillati</taxon>
        <taxon>Actinomycetota</taxon>
        <taxon>Actinomycetes</taxon>
        <taxon>Micromonosporales</taxon>
        <taxon>Micromonosporaceae</taxon>
        <taxon>Plantactinospora</taxon>
    </lineage>
</organism>
<keyword evidence="13" id="KW-1185">Reference proteome</keyword>
<name>A0ABU7RR04_9ACTN</name>
<gene>
    <name evidence="12" type="ORF">V1633_10550</name>
</gene>
<dbReference type="InterPro" id="IPR050482">
    <property type="entry name" value="Sensor_HK_TwoCompSys"/>
</dbReference>
<dbReference type="Pfam" id="PF07730">
    <property type="entry name" value="HisKA_3"/>
    <property type="match status" value="1"/>
</dbReference>
<dbReference type="Gene3D" id="3.30.565.10">
    <property type="entry name" value="Histidine kinase-like ATPase, C-terminal domain"/>
    <property type="match status" value="1"/>
</dbReference>
<evidence type="ECO:0000256" key="1">
    <source>
        <dbReference type="ARBA" id="ARBA00004651"/>
    </source>
</evidence>
<dbReference type="Gene3D" id="3.30.450.40">
    <property type="match status" value="1"/>
</dbReference>
<dbReference type="SMART" id="SM00387">
    <property type="entry name" value="HATPase_c"/>
    <property type="match status" value="1"/>
</dbReference>
<evidence type="ECO:0000313" key="12">
    <source>
        <dbReference type="EMBL" id="MEE6258929.1"/>
    </source>
</evidence>
<accession>A0ABU7RR04</accession>
<feature type="transmembrane region" description="Helical" evidence="10">
    <location>
        <begin position="131"/>
        <end position="151"/>
    </location>
</feature>
<feature type="transmembrane region" description="Helical" evidence="10">
    <location>
        <begin position="266"/>
        <end position="284"/>
    </location>
</feature>
<dbReference type="SUPFAM" id="SSF55874">
    <property type="entry name" value="ATPase domain of HSP90 chaperone/DNA topoisomerase II/histidine kinase"/>
    <property type="match status" value="1"/>
</dbReference>
<feature type="region of interest" description="Disordered" evidence="9">
    <location>
        <begin position="648"/>
        <end position="708"/>
    </location>
</feature>
<evidence type="ECO:0000313" key="13">
    <source>
        <dbReference type="Proteomes" id="UP001332243"/>
    </source>
</evidence>
<evidence type="ECO:0000256" key="10">
    <source>
        <dbReference type="SAM" id="Phobius"/>
    </source>
</evidence>
<reference evidence="12 13" key="1">
    <citation type="submission" date="2024-01" db="EMBL/GenBank/DDBJ databases">
        <title>Genome insights into Plantactinospora sonchi sp. nov.</title>
        <authorList>
            <person name="Wang L."/>
        </authorList>
    </citation>
    <scope>NUCLEOTIDE SEQUENCE [LARGE SCALE GENOMIC DNA]</scope>
    <source>
        <strain evidence="12 13">NEAU-QY2</strain>
    </source>
</reference>
<keyword evidence="6 10" id="KW-1133">Transmembrane helix</keyword>